<proteinExistence type="inferred from homology"/>
<dbReference type="GO" id="GO:0005886">
    <property type="term" value="C:plasma membrane"/>
    <property type="evidence" value="ECO:0007669"/>
    <property type="project" value="UniProtKB-SubCell"/>
</dbReference>
<evidence type="ECO:0000313" key="12">
    <source>
        <dbReference type="EMBL" id="RLQ88827.1"/>
    </source>
</evidence>
<organism evidence="12 13">
    <name type="scientific">Notoacmeibacter ruber</name>
    <dbReference type="NCBI Taxonomy" id="2670375"/>
    <lineage>
        <taxon>Bacteria</taxon>
        <taxon>Pseudomonadati</taxon>
        <taxon>Pseudomonadota</taxon>
        <taxon>Alphaproteobacteria</taxon>
        <taxon>Hyphomicrobiales</taxon>
        <taxon>Notoacmeibacteraceae</taxon>
        <taxon>Notoacmeibacter</taxon>
    </lineage>
</organism>
<evidence type="ECO:0000256" key="6">
    <source>
        <dbReference type="ARBA" id="ARBA00022692"/>
    </source>
</evidence>
<evidence type="ECO:0000256" key="1">
    <source>
        <dbReference type="ARBA" id="ARBA00002254"/>
    </source>
</evidence>
<feature type="transmembrane region" description="Helical" evidence="10">
    <location>
        <begin position="18"/>
        <end position="42"/>
    </location>
</feature>
<accession>A0A3L7JDI9</accession>
<comment type="subcellular location">
    <subcellularLocation>
        <location evidence="10">Cell inner membrane</location>
    </subcellularLocation>
    <subcellularLocation>
        <location evidence="2">Cell membrane</location>
        <topology evidence="2">Single-pass membrane protein</topology>
    </subcellularLocation>
</comment>
<comment type="function">
    <text evidence="1 10">Controls the rotational direction of flagella during chemotaxis.</text>
</comment>
<evidence type="ECO:0000256" key="5">
    <source>
        <dbReference type="ARBA" id="ARBA00022500"/>
    </source>
</evidence>
<dbReference type="RefSeq" id="WP_121645795.1">
    <property type="nucleotide sequence ID" value="NZ_RCWN01000001.1"/>
</dbReference>
<dbReference type="Pfam" id="PF03748">
    <property type="entry name" value="FliL"/>
    <property type="match status" value="1"/>
</dbReference>
<comment type="caution">
    <text evidence="12">The sequence shown here is derived from an EMBL/GenBank/DDBJ whole genome shotgun (WGS) entry which is preliminary data.</text>
</comment>
<comment type="similarity">
    <text evidence="3 10">Belongs to the FliL family.</text>
</comment>
<protein>
    <recommendedName>
        <fullName evidence="10">Flagellar protein FliL</fullName>
    </recommendedName>
</protein>
<evidence type="ECO:0000256" key="8">
    <source>
        <dbReference type="ARBA" id="ARBA00022989"/>
    </source>
</evidence>
<evidence type="ECO:0000256" key="3">
    <source>
        <dbReference type="ARBA" id="ARBA00008281"/>
    </source>
</evidence>
<keyword evidence="13" id="KW-1185">Reference proteome</keyword>
<keyword evidence="7 10" id="KW-0283">Flagellar rotation</keyword>
<gene>
    <name evidence="12" type="ORF">D8780_11970</name>
</gene>
<keyword evidence="4" id="KW-1003">Cell membrane</keyword>
<keyword evidence="9 10" id="KW-0472">Membrane</keyword>
<evidence type="ECO:0000313" key="13">
    <source>
        <dbReference type="Proteomes" id="UP000281094"/>
    </source>
</evidence>
<dbReference type="AlphaFoldDB" id="A0A3L7JDI9"/>
<dbReference type="GO" id="GO:0071973">
    <property type="term" value="P:bacterial-type flagellum-dependent cell motility"/>
    <property type="evidence" value="ECO:0007669"/>
    <property type="project" value="InterPro"/>
</dbReference>
<dbReference type="Proteomes" id="UP000281094">
    <property type="component" value="Unassembled WGS sequence"/>
</dbReference>
<dbReference type="GO" id="GO:0009425">
    <property type="term" value="C:bacterial-type flagellum basal body"/>
    <property type="evidence" value="ECO:0007669"/>
    <property type="project" value="InterPro"/>
</dbReference>
<keyword evidence="6 10" id="KW-0812">Transmembrane</keyword>
<feature type="region of interest" description="Disordered" evidence="11">
    <location>
        <begin position="56"/>
        <end position="75"/>
    </location>
</feature>
<evidence type="ECO:0000256" key="11">
    <source>
        <dbReference type="SAM" id="MobiDB-lite"/>
    </source>
</evidence>
<evidence type="ECO:0000256" key="4">
    <source>
        <dbReference type="ARBA" id="ARBA00022475"/>
    </source>
</evidence>
<evidence type="ECO:0000256" key="2">
    <source>
        <dbReference type="ARBA" id="ARBA00004162"/>
    </source>
</evidence>
<name>A0A3L7JDI9_9HYPH</name>
<keyword evidence="10" id="KW-0997">Cell inner membrane</keyword>
<dbReference type="EMBL" id="RCWN01000001">
    <property type="protein sequence ID" value="RLQ88827.1"/>
    <property type="molecule type" value="Genomic_DNA"/>
</dbReference>
<evidence type="ECO:0000256" key="9">
    <source>
        <dbReference type="ARBA" id="ARBA00023136"/>
    </source>
</evidence>
<keyword evidence="8 10" id="KW-1133">Transmembrane helix</keyword>
<dbReference type="GO" id="GO:0006935">
    <property type="term" value="P:chemotaxis"/>
    <property type="evidence" value="ECO:0007669"/>
    <property type="project" value="UniProtKB-KW"/>
</dbReference>
<evidence type="ECO:0000256" key="10">
    <source>
        <dbReference type="RuleBase" id="RU364125"/>
    </source>
</evidence>
<sequence>MAAKEKTKSAKSELVKNWVLPIAIMLIVGGGVGFGVGTFVLAPRMEVAMAAASQDPAAEAATEQTHNPTAGSDHDTSALAGLTQKIVDLEPITVNLAVPNNIWMRMQIAVQASSTVSDGTLNDVQQDILAYVQQLRLDQIRSPNGYLRIKDDLARRAEVRSGGGISDLYIRTLVFE</sequence>
<keyword evidence="5 10" id="KW-0145">Chemotaxis</keyword>
<reference evidence="12 13" key="1">
    <citation type="submission" date="2018-10" db="EMBL/GenBank/DDBJ databases">
        <title>Notoacmeibacter sp. M2BS9Y-3-1, whole genome shotgun sequence.</title>
        <authorList>
            <person name="Tuo L."/>
        </authorList>
    </citation>
    <scope>NUCLEOTIDE SEQUENCE [LARGE SCALE GENOMIC DNA]</scope>
    <source>
        <strain evidence="12 13">M2BS9Y-3-1</strain>
    </source>
</reference>
<evidence type="ECO:0000256" key="7">
    <source>
        <dbReference type="ARBA" id="ARBA00022779"/>
    </source>
</evidence>
<dbReference type="InterPro" id="IPR005503">
    <property type="entry name" value="FliL"/>
</dbReference>